<keyword evidence="1" id="KW-1133">Transmembrane helix</keyword>
<keyword evidence="1" id="KW-0472">Membrane</keyword>
<gene>
    <name evidence="2" type="ORF">LILPAPAWES_52</name>
</gene>
<keyword evidence="1" id="KW-1032">Host cell membrane</keyword>
<organism evidence="2 3">
    <name type="scientific">Morganella phage vB_MmoP_Lilpapawes</name>
    <dbReference type="NCBI Taxonomy" id="2894803"/>
    <lineage>
        <taxon>Viruses</taxon>
        <taxon>Duplodnaviria</taxon>
        <taxon>Heunggongvirae</taxon>
        <taxon>Uroviricota</taxon>
        <taxon>Caudoviricetes</taxon>
        <taxon>Autographivirales</taxon>
        <taxon>Autotranscriptaviridae</taxon>
        <taxon>Studiervirinae</taxon>
        <taxon>Minipunavirus</taxon>
        <taxon>Minipunavirus lilpapawes</taxon>
    </lineage>
</organism>
<keyword evidence="1" id="KW-1188">Viral release from host cell</keyword>
<comment type="subcellular location">
    <subcellularLocation>
        <location evidence="1">Host cell inner membrane</location>
        <topology evidence="1">Single-pass type II membrane protein</topology>
        <orientation evidence="1">Periplasmic side</orientation>
    </subcellularLocation>
    <text evidence="1">Classified as a class II holin although it seems to have only one transmembrane domain.</text>
</comment>
<dbReference type="GO" id="GO:0016020">
    <property type="term" value="C:membrane"/>
    <property type="evidence" value="ECO:0007669"/>
    <property type="project" value="UniProtKB-UniRule"/>
</dbReference>
<dbReference type="EMBL" id="OK499982">
    <property type="protein sequence ID" value="UGO47580.1"/>
    <property type="molecule type" value="Genomic_DNA"/>
</dbReference>
<accession>A0AAE8YSK8</accession>
<dbReference type="Pfam" id="PF10746">
    <property type="entry name" value="Phage_holin_2_2"/>
    <property type="match status" value="1"/>
</dbReference>
<comment type="function">
    <text evidence="1">Accumulates harmlessly in the cytoplasmic membrane until it reaches a critical concentration that triggers the formation of micron-scale pores (holes) causing host cell membrane disruption and endolysin escape into the periplasmic space. Participates in determining the precise timing of host cell lysis. Participates with the endolysin and spanin proteins in the sequential events which lead to the programmed host cell lysis releasing the mature viral particles from the host cell.</text>
</comment>
<keyword evidence="1" id="KW-1030">Host cell inner membrane</keyword>
<keyword evidence="1" id="KW-0735">Signal-anchor</keyword>
<protein>
    <recommendedName>
        <fullName evidence="1">Holin</fullName>
    </recommendedName>
</protein>
<dbReference type="InterPro" id="IPR019682">
    <property type="entry name" value="Phage_T7_Gp17.5_holin"/>
</dbReference>
<keyword evidence="1" id="KW-0204">Cytolysis</keyword>
<dbReference type="GO" id="GO:0020002">
    <property type="term" value="C:host cell plasma membrane"/>
    <property type="evidence" value="ECO:0007669"/>
    <property type="project" value="UniProtKB-SubCell"/>
</dbReference>
<keyword evidence="3" id="KW-1185">Reference proteome</keyword>
<dbReference type="Proteomes" id="UP000827755">
    <property type="component" value="Segment"/>
</dbReference>
<evidence type="ECO:0000313" key="3">
    <source>
        <dbReference type="Proteomes" id="UP000827755"/>
    </source>
</evidence>
<comment type="similarity">
    <text evidence="1">Belongs to the T7likevirus holin family.</text>
</comment>
<feature type="topological domain" description="Periplasmic" evidence="1">
    <location>
        <begin position="56"/>
        <end position="75"/>
    </location>
</feature>
<proteinExistence type="inferred from homology"/>
<name>A0AAE8YSK8_9CAUD</name>
<feature type="topological domain" description="Cytoplasmic" evidence="1">
    <location>
        <begin position="1"/>
        <end position="36"/>
    </location>
</feature>
<keyword evidence="1" id="KW-0812">Transmembrane</keyword>
<dbReference type="GO" id="GO:0044659">
    <property type="term" value="P:viral release from host cell by cytolysis"/>
    <property type="evidence" value="ECO:0007669"/>
    <property type="project" value="InterPro"/>
</dbReference>
<keyword evidence="1" id="KW-0578">Host cell lysis by virus</keyword>
<comment type="subunit">
    <text evidence="1">Homomultimer.</text>
</comment>
<dbReference type="HAMAP" id="MF_04108">
    <property type="entry name" value="HOLIN_T7"/>
    <property type="match status" value="1"/>
</dbReference>
<keyword evidence="1" id="KW-1043">Host membrane</keyword>
<evidence type="ECO:0000313" key="2">
    <source>
        <dbReference type="EMBL" id="UGO47580.1"/>
    </source>
</evidence>
<dbReference type="GO" id="GO:0140911">
    <property type="term" value="F:pore-forming activity"/>
    <property type="evidence" value="ECO:0007669"/>
    <property type="project" value="UniProtKB-UniRule"/>
</dbReference>
<reference evidence="2" key="1">
    <citation type="submission" date="2021-10" db="EMBL/GenBank/DDBJ databases">
        <authorList>
            <person name="Larson W."/>
            <person name="Thurgood T.L."/>
            <person name="Rodriguez A."/>
            <person name="Sharma R."/>
            <person name="Kruger J."/>
            <person name="Davis K."/>
            <person name="Findley J."/>
            <person name="Grose J.H."/>
        </authorList>
    </citation>
    <scope>NUCLEOTIDE SEQUENCE</scope>
</reference>
<evidence type="ECO:0000256" key="1">
    <source>
        <dbReference type="HAMAP-Rule" id="MF_04108"/>
    </source>
</evidence>
<sequence>MLNFDFNNELLKAAPIAGAVGVDGAARLFFGLSLNEWFYVAAIAYTVVQIGAKVIDKVIDYKKASGGFPNVTTNQ</sequence>